<proteinExistence type="inferred from homology"/>
<evidence type="ECO:0000313" key="9">
    <source>
        <dbReference type="EMBL" id="PEG29740.1"/>
    </source>
</evidence>
<feature type="transmembrane region" description="Helical" evidence="6">
    <location>
        <begin position="256"/>
        <end position="278"/>
    </location>
</feature>
<accession>A0A2A7MDV2</accession>
<dbReference type="GO" id="GO:0046873">
    <property type="term" value="F:metal ion transmembrane transporter activity"/>
    <property type="evidence" value="ECO:0007669"/>
    <property type="project" value="InterPro"/>
</dbReference>
<dbReference type="GeneID" id="68875462"/>
<keyword evidence="4 6" id="KW-1133">Transmembrane helix</keyword>
<dbReference type="EMBL" id="UWJD01000001">
    <property type="protein sequence ID" value="VCT82590.1"/>
    <property type="molecule type" value="Genomic_DNA"/>
</dbReference>
<reference evidence="9 11" key="1">
    <citation type="submission" date="2017-10" db="EMBL/GenBank/DDBJ databases">
        <title>Effective Description of Clostridium neonatale sp. nov. linked to necrotizing enterocolitis in neonates and a clarification of species assignable to the genus Clostridium (Prazmowski 1880) emend. Lawson and Rainey 2016.</title>
        <authorList>
            <person name="Bernard K."/>
            <person name="Burdz T."/>
            <person name="Wiebe D."/>
            <person name="Balcewich B."/>
            <person name="Alfa M."/>
            <person name="Bernier A.-M."/>
        </authorList>
    </citation>
    <scope>NUCLEOTIDE SEQUENCE [LARGE SCALE GENOMIC DNA]</scope>
    <source>
        <strain evidence="9 11">LCDC99A005</strain>
    </source>
</reference>
<dbReference type="InterPro" id="IPR047199">
    <property type="entry name" value="CorA-like"/>
</dbReference>
<name>A0A2A7MDV2_9CLOT</name>
<reference evidence="8" key="4">
    <citation type="submission" date="2022-10" db="EMBL/GenBank/DDBJ databases">
        <authorList>
            <person name="Aires J."/>
            <person name="Mesa V."/>
        </authorList>
    </citation>
    <scope>NUCLEOTIDE SEQUENCE</scope>
    <source>
        <strain evidence="8">Clostridium neonatale JD116</strain>
    </source>
</reference>
<dbReference type="Gene3D" id="1.20.58.340">
    <property type="entry name" value="Magnesium transport protein CorA, transmembrane region"/>
    <property type="match status" value="2"/>
</dbReference>
<dbReference type="Gene3D" id="3.30.460.20">
    <property type="entry name" value="CorA soluble domain-like"/>
    <property type="match status" value="1"/>
</dbReference>
<reference evidence="7" key="3">
    <citation type="submission" date="2021-10" db="EMBL/GenBank/DDBJ databases">
        <authorList>
            <person name="Mesa V."/>
        </authorList>
    </citation>
    <scope>NUCLEOTIDE SEQUENCE</scope>
    <source>
        <strain evidence="7">CC3_PB</strain>
    </source>
</reference>
<evidence type="ECO:0000313" key="12">
    <source>
        <dbReference type="Proteomes" id="UP000431451"/>
    </source>
</evidence>
<gene>
    <name evidence="10" type="primary">corA</name>
    <name evidence="8" type="ORF">CNEO2_310001</name>
    <name evidence="7" type="ORF">CNEO_40469</name>
    <name evidence="10" type="ORF">CNEONATNEC25_00149</name>
    <name evidence="9" type="ORF">CQ394_17550</name>
</gene>
<dbReference type="PANTHER" id="PTHR47891:SF2">
    <property type="entry name" value="MAGNESIUM AND COBALT TRANSPORTER"/>
    <property type="match status" value="1"/>
</dbReference>
<dbReference type="AlphaFoldDB" id="A0A2A7MDV2"/>
<keyword evidence="5 6" id="KW-0472">Membrane</keyword>
<protein>
    <submittedName>
        <fullName evidence="7">Cation transporter</fullName>
    </submittedName>
    <submittedName>
        <fullName evidence="10">Cobalt/magnesium transport protein CorA</fullName>
    </submittedName>
    <submittedName>
        <fullName evidence="9">Magnesium transporter</fullName>
    </submittedName>
</protein>
<comment type="similarity">
    <text evidence="2">Belongs to the CorA metal ion transporter (MIT) (TC 1.A.35) family.</text>
</comment>
<evidence type="ECO:0000256" key="4">
    <source>
        <dbReference type="ARBA" id="ARBA00022989"/>
    </source>
</evidence>
<evidence type="ECO:0000256" key="5">
    <source>
        <dbReference type="ARBA" id="ARBA00023136"/>
    </source>
</evidence>
<dbReference type="EMBL" id="PDCJ01000003">
    <property type="protein sequence ID" value="PEG29740.1"/>
    <property type="molecule type" value="Genomic_DNA"/>
</dbReference>
<evidence type="ECO:0000313" key="10">
    <source>
        <dbReference type="EMBL" id="VCT82590.1"/>
    </source>
</evidence>
<dbReference type="OrthoDB" id="9803416at2"/>
<dbReference type="EMBL" id="CAMTCP010000228">
    <property type="protein sequence ID" value="CAI3598842.1"/>
    <property type="molecule type" value="Genomic_DNA"/>
</dbReference>
<dbReference type="CDD" id="cd12827">
    <property type="entry name" value="EcCorA_ZntB-like_u2"/>
    <property type="match status" value="1"/>
</dbReference>
<evidence type="ECO:0000256" key="6">
    <source>
        <dbReference type="SAM" id="Phobius"/>
    </source>
</evidence>
<dbReference type="Proteomes" id="UP000220840">
    <property type="component" value="Unassembled WGS sequence"/>
</dbReference>
<dbReference type="RefSeq" id="WP_058293635.1">
    <property type="nucleotide sequence ID" value="NZ_CAKJVD010000034.1"/>
</dbReference>
<keyword evidence="11" id="KW-1185">Reference proteome</keyword>
<dbReference type="Pfam" id="PF01544">
    <property type="entry name" value="CorA"/>
    <property type="match status" value="1"/>
</dbReference>
<dbReference type="SUPFAM" id="SSF143865">
    <property type="entry name" value="CorA soluble domain-like"/>
    <property type="match status" value="1"/>
</dbReference>
<evidence type="ECO:0000313" key="7">
    <source>
        <dbReference type="EMBL" id="CAG9703249.1"/>
    </source>
</evidence>
<dbReference type="STRING" id="137838.GCA_001458595_00695"/>
<keyword evidence="3 6" id="KW-0812">Transmembrane</keyword>
<evidence type="ECO:0000256" key="1">
    <source>
        <dbReference type="ARBA" id="ARBA00004141"/>
    </source>
</evidence>
<evidence type="ECO:0000256" key="3">
    <source>
        <dbReference type="ARBA" id="ARBA00022692"/>
    </source>
</evidence>
<dbReference type="GO" id="GO:0016020">
    <property type="term" value="C:membrane"/>
    <property type="evidence" value="ECO:0007669"/>
    <property type="project" value="UniProtKB-SubCell"/>
</dbReference>
<evidence type="ECO:0000313" key="11">
    <source>
        <dbReference type="Proteomes" id="UP000220840"/>
    </source>
</evidence>
<dbReference type="InterPro" id="IPR002523">
    <property type="entry name" value="MgTranspt_CorA/ZnTranspt_ZntB"/>
</dbReference>
<evidence type="ECO:0000313" key="8">
    <source>
        <dbReference type="EMBL" id="CAI3598842.1"/>
    </source>
</evidence>
<dbReference type="EMBL" id="CAKJVE010000004">
    <property type="protein sequence ID" value="CAG9703249.1"/>
    <property type="molecule type" value="Genomic_DNA"/>
</dbReference>
<reference evidence="10 12" key="2">
    <citation type="submission" date="2018-06" db="EMBL/GenBank/DDBJ databases">
        <authorList>
            <consortium name="IHU Genomes"/>
        </authorList>
    </citation>
    <scope>NUCLEOTIDE SEQUENCE [LARGE SCALE GENOMIC DNA]</scope>
    <source>
        <strain evidence="10 12">NEC25</strain>
    </source>
</reference>
<evidence type="ECO:0000256" key="2">
    <source>
        <dbReference type="ARBA" id="ARBA00009765"/>
    </source>
</evidence>
<dbReference type="InterPro" id="IPR045863">
    <property type="entry name" value="CorA_TM1_TM2"/>
</dbReference>
<dbReference type="SUPFAM" id="SSF144083">
    <property type="entry name" value="Magnesium transport protein CorA, transmembrane region"/>
    <property type="match status" value="1"/>
</dbReference>
<sequence>MIKIYKSIGENNPVLNTLDNIENGCWINIIAPSDEELILISKKTGVPIDFLNSALDDEETSRIDFEDGSLLVIVDIPFTEMEDNSLTYDTYPLAIIHTDKQIITVCLKNSRILSDFVNQKIKSFYTFKKSRFILQILNRISTYYLLYLRQIDKKSLMIEKRLHKSMKNRELIQLHSLEKSLVYFSTSLKANEITLEKMLKLELMQKYEEDKDVLEDVIIENKQAIEMTEIYSNILASTMDFFASVISNNLNIVMKVLASVTILMAIPTIMSGIFGMNITLPISEGDPNGFLIITLLTIAICAVVAFILYKKDML</sequence>
<dbReference type="Proteomes" id="UP001189143">
    <property type="component" value="Unassembled WGS sequence"/>
</dbReference>
<comment type="subcellular location">
    <subcellularLocation>
        <location evidence="1">Membrane</location>
        <topology evidence="1">Multi-pass membrane protein</topology>
    </subcellularLocation>
</comment>
<dbReference type="PANTHER" id="PTHR47891">
    <property type="entry name" value="TRANSPORTER-RELATED"/>
    <property type="match status" value="1"/>
</dbReference>
<feature type="transmembrane region" description="Helical" evidence="6">
    <location>
        <begin position="290"/>
        <end position="309"/>
    </location>
</feature>
<organism evidence="9 11">
    <name type="scientific">Clostridium neonatale</name>
    <dbReference type="NCBI Taxonomy" id="137838"/>
    <lineage>
        <taxon>Bacteria</taxon>
        <taxon>Bacillati</taxon>
        <taxon>Bacillota</taxon>
        <taxon>Clostridia</taxon>
        <taxon>Eubacteriales</taxon>
        <taxon>Clostridiaceae</taxon>
        <taxon>Clostridium</taxon>
    </lineage>
</organism>
<dbReference type="InterPro" id="IPR045861">
    <property type="entry name" value="CorA_cytoplasmic_dom"/>
</dbReference>
<dbReference type="Proteomes" id="UP000431451">
    <property type="component" value="Unassembled WGS sequence"/>
</dbReference>
<dbReference type="Proteomes" id="UP000789738">
    <property type="component" value="Unassembled WGS sequence"/>
</dbReference>